<sequence>FKPGQVVTVDGTAGAVYEGCVDRVLTRSCNDSQVPQRILDLYKDMAPPLVHLNLVDPNAENFCPSGCESMHDLIRYCHEMAVQEMFSLVDKRGL</sequence>
<comment type="caution">
    <text evidence="1">The sequence shown here is derived from an EMBL/GenBank/DDBJ whole genome shotgun (WGS) entry which is preliminary data.</text>
</comment>
<evidence type="ECO:0000313" key="2">
    <source>
        <dbReference type="Proteomes" id="UP001057375"/>
    </source>
</evidence>
<organism evidence="1 2">
    <name type="scientific">Aduncisulcus paluster</name>
    <dbReference type="NCBI Taxonomy" id="2918883"/>
    <lineage>
        <taxon>Eukaryota</taxon>
        <taxon>Metamonada</taxon>
        <taxon>Carpediemonas-like organisms</taxon>
        <taxon>Aduncisulcus</taxon>
    </lineage>
</organism>
<proteinExistence type="predicted"/>
<keyword evidence="1" id="KW-0670">Pyruvate</keyword>
<feature type="non-terminal residue" evidence="1">
    <location>
        <position position="94"/>
    </location>
</feature>
<reference evidence="1" key="1">
    <citation type="submission" date="2022-03" db="EMBL/GenBank/DDBJ databases">
        <title>Draft genome sequence of Aduncisulcus paluster, a free-living microaerophilic Fornicata.</title>
        <authorList>
            <person name="Yuyama I."/>
            <person name="Kume K."/>
            <person name="Tamura T."/>
            <person name="Inagaki Y."/>
            <person name="Hashimoto T."/>
        </authorList>
    </citation>
    <scope>NUCLEOTIDE SEQUENCE</scope>
    <source>
        <strain evidence="1">NY0171</strain>
    </source>
</reference>
<name>A0ABQ5JR62_9EUKA</name>
<feature type="non-terminal residue" evidence="1">
    <location>
        <position position="1"/>
    </location>
</feature>
<accession>A0ABQ5JR62</accession>
<dbReference type="EMBL" id="BQXS01005628">
    <property type="protein sequence ID" value="GKT13359.1"/>
    <property type="molecule type" value="Genomic_DNA"/>
</dbReference>
<gene>
    <name evidence="1" type="ORF">ADUPG1_003958</name>
</gene>
<dbReference type="Proteomes" id="UP001057375">
    <property type="component" value="Unassembled WGS sequence"/>
</dbReference>
<evidence type="ECO:0000313" key="1">
    <source>
        <dbReference type="EMBL" id="GKT13359.1"/>
    </source>
</evidence>
<keyword evidence="2" id="KW-1185">Reference proteome</keyword>
<protein>
    <submittedName>
        <fullName evidence="1">Pyruvate, water dikinase</fullName>
    </submittedName>
</protein>